<accession>A0AAW2Z192</accession>
<organism evidence="1 2">
    <name type="scientific">Acrasis kona</name>
    <dbReference type="NCBI Taxonomy" id="1008807"/>
    <lineage>
        <taxon>Eukaryota</taxon>
        <taxon>Discoba</taxon>
        <taxon>Heterolobosea</taxon>
        <taxon>Tetramitia</taxon>
        <taxon>Eutetramitia</taxon>
        <taxon>Acrasidae</taxon>
        <taxon>Acrasis</taxon>
    </lineage>
</organism>
<dbReference type="AlphaFoldDB" id="A0AAW2Z192"/>
<gene>
    <name evidence="1" type="ORF">AKO1_014918</name>
</gene>
<sequence>MKQEAIRQHVDKLMNQPPQDHKLINKQQEEEFINRMMHSIKVKNFKVDTLRDELNTCTFQPQVGRAPINQQQRRNISDQLYHQGINMQNKKKMTQQLQDQRCINQHKQVFTNKKSDQVLTQMRRRRLYALFDLLLMEDEKSNDNDGLLNLYHIDDIYRSLSCLPTLSKVLDAIVPLLRNVQHMGVMDFTQFQDLLIEEGVDVDSISQQVKNVQDEIHIKLNDHQESMLTFQPVVCAKSIAIDKKLQQERNISSVVTRCEALMNFKKSSEHKRDLKRQLLIDQEMQQCTFEPKIITRRTR</sequence>
<dbReference type="PANTHER" id="PTHR35381:SF1">
    <property type="entry name" value="EF-HAND DOMAIN-CONTAINING PROTEIN"/>
    <property type="match status" value="1"/>
</dbReference>
<dbReference type="EMBL" id="JAOPGA020000925">
    <property type="protein sequence ID" value="KAL0483043.1"/>
    <property type="molecule type" value="Genomic_DNA"/>
</dbReference>
<comment type="caution">
    <text evidence="1">The sequence shown here is derived from an EMBL/GenBank/DDBJ whole genome shotgun (WGS) entry which is preliminary data.</text>
</comment>
<proteinExistence type="predicted"/>
<protein>
    <submittedName>
        <fullName evidence="1">Uncharacterized protein</fullName>
    </submittedName>
</protein>
<keyword evidence="2" id="KW-1185">Reference proteome</keyword>
<evidence type="ECO:0000313" key="1">
    <source>
        <dbReference type="EMBL" id="KAL0483043.1"/>
    </source>
</evidence>
<name>A0AAW2Z192_9EUKA</name>
<dbReference type="Proteomes" id="UP001431209">
    <property type="component" value="Unassembled WGS sequence"/>
</dbReference>
<reference evidence="1 2" key="1">
    <citation type="submission" date="2024-03" db="EMBL/GenBank/DDBJ databases">
        <title>The Acrasis kona genome and developmental transcriptomes reveal deep origins of eukaryotic multicellular pathways.</title>
        <authorList>
            <person name="Sheikh S."/>
            <person name="Fu C.-J."/>
            <person name="Brown M.W."/>
            <person name="Baldauf S.L."/>
        </authorList>
    </citation>
    <scope>NUCLEOTIDE SEQUENCE [LARGE SCALE GENOMIC DNA]</scope>
    <source>
        <strain evidence="1 2">ATCC MYA-3509</strain>
    </source>
</reference>
<dbReference type="PANTHER" id="PTHR35381">
    <property type="entry name" value="EF-HAND DOMAIN-CONTAINING PROTEIN"/>
    <property type="match status" value="1"/>
</dbReference>
<evidence type="ECO:0000313" key="2">
    <source>
        <dbReference type="Proteomes" id="UP001431209"/>
    </source>
</evidence>